<proteinExistence type="predicted"/>
<dbReference type="AlphaFoldDB" id="A0A9R0E4U4"/>
<dbReference type="Proteomes" id="UP000829999">
    <property type="component" value="Chromosome 22"/>
</dbReference>
<keyword evidence="1" id="KW-1133">Transmembrane helix</keyword>
<accession>A0A9R0E4U4</accession>
<sequence length="291" mass="33829">MSTPLLFADDLKLVYEVKHASDHDMLQQDIDRVVSWSIDNKLLFNVAKCSVLSFSRARFPLHHVYTVEGAPLQRVTEVKDLGVTFTANLNFRQHIIEVCKKAYRNLGFVLRQANHFTNIRALRVLYEALVKSHLECNAVVWSPHESKYKLMLERTQNKFLRFLYLKQYGVYPGYPFLYPTLFFVLGMVGYFKLEVRRELALSAYLLKIIRGHIHNPAILEEVKLCVPEEYVGRRRRPPQFSVPRARTNLLQLAPLTRALRTLNTVAERVDVFSCSLTEFTRATLCVLCDYD</sequence>
<organism evidence="2 3">
    <name type="scientific">Spodoptera frugiperda</name>
    <name type="common">Fall armyworm</name>
    <dbReference type="NCBI Taxonomy" id="7108"/>
    <lineage>
        <taxon>Eukaryota</taxon>
        <taxon>Metazoa</taxon>
        <taxon>Ecdysozoa</taxon>
        <taxon>Arthropoda</taxon>
        <taxon>Hexapoda</taxon>
        <taxon>Insecta</taxon>
        <taxon>Pterygota</taxon>
        <taxon>Neoptera</taxon>
        <taxon>Endopterygota</taxon>
        <taxon>Lepidoptera</taxon>
        <taxon>Glossata</taxon>
        <taxon>Ditrysia</taxon>
        <taxon>Noctuoidea</taxon>
        <taxon>Noctuidae</taxon>
        <taxon>Amphipyrinae</taxon>
        <taxon>Spodoptera</taxon>
    </lineage>
</organism>
<dbReference type="OrthoDB" id="10056483at2759"/>
<gene>
    <name evidence="3" type="primary">LOC126912098</name>
</gene>
<name>A0A9R0E4U4_SPOFR</name>
<keyword evidence="1" id="KW-0812">Transmembrane</keyword>
<protein>
    <submittedName>
        <fullName evidence="3">Uncharacterized protein LOC126912098</fullName>
    </submittedName>
</protein>
<dbReference type="RefSeq" id="XP_050558426.1">
    <property type="nucleotide sequence ID" value="XM_050702469.1"/>
</dbReference>
<evidence type="ECO:0000313" key="3">
    <source>
        <dbReference type="RefSeq" id="XP_050558426.1"/>
    </source>
</evidence>
<evidence type="ECO:0000256" key="1">
    <source>
        <dbReference type="SAM" id="Phobius"/>
    </source>
</evidence>
<dbReference type="GeneID" id="126912098"/>
<evidence type="ECO:0000313" key="2">
    <source>
        <dbReference type="Proteomes" id="UP000829999"/>
    </source>
</evidence>
<reference evidence="3" key="1">
    <citation type="submission" date="2025-08" db="UniProtKB">
        <authorList>
            <consortium name="RefSeq"/>
        </authorList>
    </citation>
    <scope>IDENTIFICATION</scope>
    <source>
        <tissue evidence="3">Whole larval tissue</tissue>
    </source>
</reference>
<feature type="transmembrane region" description="Helical" evidence="1">
    <location>
        <begin position="176"/>
        <end position="193"/>
    </location>
</feature>
<keyword evidence="2" id="KW-1185">Reference proteome</keyword>
<keyword evidence="1" id="KW-0472">Membrane</keyword>
<dbReference type="PANTHER" id="PTHR33332">
    <property type="entry name" value="REVERSE TRANSCRIPTASE DOMAIN-CONTAINING PROTEIN"/>
    <property type="match status" value="1"/>
</dbReference>